<dbReference type="Proteomes" id="UP001370348">
    <property type="component" value="Chromosome"/>
</dbReference>
<gene>
    <name evidence="1" type="ORF">LZC94_46985</name>
</gene>
<accession>A0ABZ2LYE2</accession>
<dbReference type="EMBL" id="CP089984">
    <property type="protein sequence ID" value="WXB15355.1"/>
    <property type="molecule type" value="Genomic_DNA"/>
</dbReference>
<proteinExistence type="predicted"/>
<evidence type="ECO:0000313" key="1">
    <source>
        <dbReference type="EMBL" id="WXB15355.1"/>
    </source>
</evidence>
<protein>
    <submittedName>
        <fullName evidence="1">Uncharacterized protein</fullName>
    </submittedName>
</protein>
<name>A0ABZ2LYE2_9BACT</name>
<evidence type="ECO:0000313" key="2">
    <source>
        <dbReference type="Proteomes" id="UP001370348"/>
    </source>
</evidence>
<dbReference type="RefSeq" id="WP_394824980.1">
    <property type="nucleotide sequence ID" value="NZ_CP089984.1"/>
</dbReference>
<reference evidence="1 2" key="1">
    <citation type="submission" date="2021-12" db="EMBL/GenBank/DDBJ databases">
        <title>Discovery of the Pendulisporaceae a myxobacterial family with distinct sporulation behavior and unique specialized metabolism.</title>
        <authorList>
            <person name="Garcia R."/>
            <person name="Popoff A."/>
            <person name="Bader C.D."/>
            <person name="Loehr J."/>
            <person name="Walesch S."/>
            <person name="Walt C."/>
            <person name="Boldt J."/>
            <person name="Bunk B."/>
            <person name="Haeckl F.J.F.P.J."/>
            <person name="Gunesch A.P."/>
            <person name="Birkelbach J."/>
            <person name="Nuebel U."/>
            <person name="Pietschmann T."/>
            <person name="Bach T."/>
            <person name="Mueller R."/>
        </authorList>
    </citation>
    <scope>NUCLEOTIDE SEQUENCE [LARGE SCALE GENOMIC DNA]</scope>
    <source>
        <strain evidence="1 2">MSr11954</strain>
    </source>
</reference>
<organism evidence="1 2">
    <name type="scientific">Pendulispora albinea</name>
    <dbReference type="NCBI Taxonomy" id="2741071"/>
    <lineage>
        <taxon>Bacteria</taxon>
        <taxon>Pseudomonadati</taxon>
        <taxon>Myxococcota</taxon>
        <taxon>Myxococcia</taxon>
        <taxon>Myxococcales</taxon>
        <taxon>Sorangiineae</taxon>
        <taxon>Pendulisporaceae</taxon>
        <taxon>Pendulispora</taxon>
    </lineage>
</organism>
<sequence length="47" mass="5437">MRHAASRSLRRLELGKLDPFVSATSGYAQLVRITAERFVQFFGIKRR</sequence>
<keyword evidence="2" id="KW-1185">Reference proteome</keyword>